<keyword evidence="3" id="KW-1185">Reference proteome</keyword>
<dbReference type="InterPro" id="IPR001304">
    <property type="entry name" value="C-type_lectin-like"/>
</dbReference>
<proteinExistence type="predicted"/>
<dbReference type="InterPro" id="IPR016186">
    <property type="entry name" value="C-type_lectin-like/link_sf"/>
</dbReference>
<dbReference type="AlphaFoldDB" id="A0A210QLZ8"/>
<dbReference type="Proteomes" id="UP000242188">
    <property type="component" value="Unassembled WGS sequence"/>
</dbReference>
<sequence length="245" mass="28045">MTRLSGQVILRPAAVTNAKMEIKRHLPFMVLFSLEMLAGVRSSMWRRNVDYANTEFQSFLSKSTVRVLQECIWFCTLTQHCLFATFCSSTQECKLYSFLEGQVPVANTSFWKASQQCVETEDGEELGFFYMHVPFHQANRTCVSFKGHLAILDSIEKLEEFRLILNQKSESQSEKHWWIGGVNTISGWEWMNGQPMNTSRSFWAGINPSGNGECVRYGLLNKFDDVHCKALCPFVCVIDQTNCFG</sequence>
<comment type="caution">
    <text evidence="2">The sequence shown here is derived from an EMBL/GenBank/DDBJ whole genome shotgun (WGS) entry which is preliminary data.</text>
</comment>
<evidence type="ECO:0000259" key="1">
    <source>
        <dbReference type="PROSITE" id="PS50041"/>
    </source>
</evidence>
<dbReference type="EMBL" id="NEDP02002959">
    <property type="protein sequence ID" value="OWF49752.1"/>
    <property type="molecule type" value="Genomic_DNA"/>
</dbReference>
<dbReference type="PANTHER" id="PTHR22803">
    <property type="entry name" value="MANNOSE, PHOSPHOLIPASE, LECTIN RECEPTOR RELATED"/>
    <property type="match status" value="1"/>
</dbReference>
<evidence type="ECO:0000313" key="3">
    <source>
        <dbReference type="Proteomes" id="UP000242188"/>
    </source>
</evidence>
<keyword evidence="2" id="KW-0430">Lectin</keyword>
<evidence type="ECO:0000313" key="2">
    <source>
        <dbReference type="EMBL" id="OWF49752.1"/>
    </source>
</evidence>
<feature type="domain" description="C-type lectin" evidence="1">
    <location>
        <begin position="135"/>
        <end position="237"/>
    </location>
</feature>
<dbReference type="GO" id="GO:0030246">
    <property type="term" value="F:carbohydrate binding"/>
    <property type="evidence" value="ECO:0007669"/>
    <property type="project" value="UniProtKB-KW"/>
</dbReference>
<name>A0A210QLZ8_MIZYE</name>
<accession>A0A210QLZ8</accession>
<dbReference type="Pfam" id="PF00059">
    <property type="entry name" value="Lectin_C"/>
    <property type="match status" value="1"/>
</dbReference>
<dbReference type="SUPFAM" id="SSF56436">
    <property type="entry name" value="C-type lectin-like"/>
    <property type="match status" value="1"/>
</dbReference>
<dbReference type="PROSITE" id="PS50041">
    <property type="entry name" value="C_TYPE_LECTIN_2"/>
    <property type="match status" value="1"/>
</dbReference>
<gene>
    <name evidence="2" type="ORF">KP79_PYT22509</name>
</gene>
<dbReference type="OrthoDB" id="10534748at2759"/>
<organism evidence="2 3">
    <name type="scientific">Mizuhopecten yessoensis</name>
    <name type="common">Japanese scallop</name>
    <name type="synonym">Patinopecten yessoensis</name>
    <dbReference type="NCBI Taxonomy" id="6573"/>
    <lineage>
        <taxon>Eukaryota</taxon>
        <taxon>Metazoa</taxon>
        <taxon>Spiralia</taxon>
        <taxon>Lophotrochozoa</taxon>
        <taxon>Mollusca</taxon>
        <taxon>Bivalvia</taxon>
        <taxon>Autobranchia</taxon>
        <taxon>Pteriomorphia</taxon>
        <taxon>Pectinida</taxon>
        <taxon>Pectinoidea</taxon>
        <taxon>Pectinidae</taxon>
        <taxon>Mizuhopecten</taxon>
    </lineage>
</organism>
<dbReference type="CDD" id="cd00037">
    <property type="entry name" value="CLECT"/>
    <property type="match status" value="1"/>
</dbReference>
<dbReference type="InterPro" id="IPR050111">
    <property type="entry name" value="C-type_lectin/snaclec_domain"/>
</dbReference>
<dbReference type="SMART" id="SM00034">
    <property type="entry name" value="CLECT"/>
    <property type="match status" value="1"/>
</dbReference>
<dbReference type="InterPro" id="IPR016187">
    <property type="entry name" value="CTDL_fold"/>
</dbReference>
<dbReference type="Gene3D" id="3.10.100.10">
    <property type="entry name" value="Mannose-Binding Protein A, subunit A"/>
    <property type="match status" value="1"/>
</dbReference>
<protein>
    <submittedName>
        <fullName evidence="2">Hepatic lectin</fullName>
    </submittedName>
</protein>
<reference evidence="2 3" key="1">
    <citation type="journal article" date="2017" name="Nat. Ecol. Evol.">
        <title>Scallop genome provides insights into evolution of bilaterian karyotype and development.</title>
        <authorList>
            <person name="Wang S."/>
            <person name="Zhang J."/>
            <person name="Jiao W."/>
            <person name="Li J."/>
            <person name="Xun X."/>
            <person name="Sun Y."/>
            <person name="Guo X."/>
            <person name="Huan P."/>
            <person name="Dong B."/>
            <person name="Zhang L."/>
            <person name="Hu X."/>
            <person name="Sun X."/>
            <person name="Wang J."/>
            <person name="Zhao C."/>
            <person name="Wang Y."/>
            <person name="Wang D."/>
            <person name="Huang X."/>
            <person name="Wang R."/>
            <person name="Lv J."/>
            <person name="Li Y."/>
            <person name="Zhang Z."/>
            <person name="Liu B."/>
            <person name="Lu W."/>
            <person name="Hui Y."/>
            <person name="Liang J."/>
            <person name="Zhou Z."/>
            <person name="Hou R."/>
            <person name="Li X."/>
            <person name="Liu Y."/>
            <person name="Li H."/>
            <person name="Ning X."/>
            <person name="Lin Y."/>
            <person name="Zhao L."/>
            <person name="Xing Q."/>
            <person name="Dou J."/>
            <person name="Li Y."/>
            <person name="Mao J."/>
            <person name="Guo H."/>
            <person name="Dou H."/>
            <person name="Li T."/>
            <person name="Mu C."/>
            <person name="Jiang W."/>
            <person name="Fu Q."/>
            <person name="Fu X."/>
            <person name="Miao Y."/>
            <person name="Liu J."/>
            <person name="Yu Q."/>
            <person name="Li R."/>
            <person name="Liao H."/>
            <person name="Li X."/>
            <person name="Kong Y."/>
            <person name="Jiang Z."/>
            <person name="Chourrout D."/>
            <person name="Li R."/>
            <person name="Bao Z."/>
        </authorList>
    </citation>
    <scope>NUCLEOTIDE SEQUENCE [LARGE SCALE GENOMIC DNA]</scope>
    <source>
        <strain evidence="2 3">PY_sf001</strain>
    </source>
</reference>